<evidence type="ECO:0000256" key="2">
    <source>
        <dbReference type="ARBA" id="ARBA00022741"/>
    </source>
</evidence>
<dbReference type="InterPro" id="IPR000594">
    <property type="entry name" value="ThiF_NAD_FAD-bd"/>
</dbReference>
<protein>
    <submittedName>
        <fullName evidence="6">Putative adenylyltransferase/sulfurtransferase MoeZ</fullName>
    </submittedName>
</protein>
<comment type="caution">
    <text evidence="6">The sequence shown here is derived from an EMBL/GenBank/DDBJ whole genome shotgun (WGS) entry which is preliminary data.</text>
</comment>
<dbReference type="PANTHER" id="PTHR10953">
    <property type="entry name" value="UBIQUITIN-ACTIVATING ENZYME E1"/>
    <property type="match status" value="1"/>
</dbReference>
<dbReference type="GO" id="GO:0008641">
    <property type="term" value="F:ubiquitin-like modifier activating enzyme activity"/>
    <property type="evidence" value="ECO:0007669"/>
    <property type="project" value="InterPro"/>
</dbReference>
<gene>
    <name evidence="6" type="primary">moeZ_9</name>
    <name evidence="6" type="ORF">GALL_86490</name>
</gene>
<organism evidence="6">
    <name type="scientific">mine drainage metagenome</name>
    <dbReference type="NCBI Taxonomy" id="410659"/>
    <lineage>
        <taxon>unclassified sequences</taxon>
        <taxon>metagenomes</taxon>
        <taxon>ecological metagenomes</taxon>
    </lineage>
</organism>
<feature type="transmembrane region" description="Helical" evidence="4">
    <location>
        <begin position="33"/>
        <end position="60"/>
    </location>
</feature>
<accession>A0A1J5SM69</accession>
<dbReference type="GO" id="GO:0005524">
    <property type="term" value="F:ATP binding"/>
    <property type="evidence" value="ECO:0007669"/>
    <property type="project" value="UniProtKB-KW"/>
</dbReference>
<dbReference type="NCBIfam" id="NF004281">
    <property type="entry name" value="PRK05690.1"/>
    <property type="match status" value="1"/>
</dbReference>
<dbReference type="AlphaFoldDB" id="A0A1J5SM69"/>
<keyword evidence="3" id="KW-0067">ATP-binding</keyword>
<dbReference type="EMBL" id="MLJW01000028">
    <property type="protein sequence ID" value="OIR09043.1"/>
    <property type="molecule type" value="Genomic_DNA"/>
</dbReference>
<evidence type="ECO:0000256" key="3">
    <source>
        <dbReference type="ARBA" id="ARBA00022840"/>
    </source>
</evidence>
<dbReference type="PANTHER" id="PTHR10953:SF102">
    <property type="entry name" value="ADENYLYLTRANSFERASE AND SULFURTRANSFERASE MOCS3"/>
    <property type="match status" value="1"/>
</dbReference>
<evidence type="ECO:0000256" key="1">
    <source>
        <dbReference type="ARBA" id="ARBA00022679"/>
    </source>
</evidence>
<evidence type="ECO:0000313" key="6">
    <source>
        <dbReference type="EMBL" id="OIR09043.1"/>
    </source>
</evidence>
<reference evidence="6" key="1">
    <citation type="submission" date="2016-10" db="EMBL/GenBank/DDBJ databases">
        <title>Sequence of Gallionella enrichment culture.</title>
        <authorList>
            <person name="Poehlein A."/>
            <person name="Muehling M."/>
            <person name="Daniel R."/>
        </authorList>
    </citation>
    <scope>NUCLEOTIDE SEQUENCE</scope>
</reference>
<dbReference type="InterPro" id="IPR035985">
    <property type="entry name" value="Ubiquitin-activating_enz"/>
</dbReference>
<keyword evidence="2" id="KW-0547">Nucleotide-binding</keyword>
<keyword evidence="4" id="KW-1133">Transmembrane helix</keyword>
<proteinExistence type="predicted"/>
<dbReference type="GO" id="GO:0016779">
    <property type="term" value="F:nucleotidyltransferase activity"/>
    <property type="evidence" value="ECO:0007669"/>
    <property type="project" value="UniProtKB-KW"/>
</dbReference>
<keyword evidence="1 6" id="KW-0808">Transferase</keyword>
<dbReference type="CDD" id="cd00757">
    <property type="entry name" value="ThiF_MoeB_HesA_family"/>
    <property type="match status" value="1"/>
</dbReference>
<dbReference type="GO" id="GO:0008146">
    <property type="term" value="F:sulfotransferase activity"/>
    <property type="evidence" value="ECO:0007669"/>
    <property type="project" value="TreeGrafter"/>
</dbReference>
<keyword evidence="4" id="KW-0812">Transmembrane</keyword>
<dbReference type="Pfam" id="PF00899">
    <property type="entry name" value="ThiF"/>
    <property type="match status" value="1"/>
</dbReference>
<keyword evidence="4" id="KW-0472">Membrane</keyword>
<evidence type="ECO:0000259" key="5">
    <source>
        <dbReference type="Pfam" id="PF00899"/>
    </source>
</evidence>
<dbReference type="SUPFAM" id="SSF69572">
    <property type="entry name" value="Activating enzymes of the ubiquitin-like proteins"/>
    <property type="match status" value="1"/>
</dbReference>
<dbReference type="InterPro" id="IPR045886">
    <property type="entry name" value="ThiF/MoeB/HesA"/>
</dbReference>
<dbReference type="GO" id="GO:0004792">
    <property type="term" value="F:thiosulfate-cyanide sulfurtransferase activity"/>
    <property type="evidence" value="ECO:0007669"/>
    <property type="project" value="TreeGrafter"/>
</dbReference>
<keyword evidence="6" id="KW-0548">Nucleotidyltransferase</keyword>
<evidence type="ECO:0000256" key="4">
    <source>
        <dbReference type="SAM" id="Phobius"/>
    </source>
</evidence>
<feature type="domain" description="THIF-type NAD/FAD binding fold" evidence="5">
    <location>
        <begin position="11"/>
        <end position="244"/>
    </location>
</feature>
<dbReference type="GO" id="GO:0005829">
    <property type="term" value="C:cytosol"/>
    <property type="evidence" value="ECO:0007669"/>
    <property type="project" value="TreeGrafter"/>
</dbReference>
<name>A0A1J5SM69_9ZZZZ</name>
<sequence>MDFSEDQMRRYARHIILPEIGGVGQARLLRSRVLVVGAGGLGSPLILYLAAAGVGTIGVVDDDRVDLTNLQRQILHRGEDIGQLKVDSAARQVAALNGDVRLVRHPERLTRHNAAALLAGYDVVADGSDSYATRLLVNDACRLAGKTLVSAAVLRFNGQLATFRPGGPCYRCLYPALPGANEAPSCAQAGILGAMAGVMGSLQAVEVCKELLELGDSLAGSLLVVDLLTTSFRKVRLPQDPHCPLCGSHPTLHDLSGHGEAETGCG</sequence>
<dbReference type="FunFam" id="3.40.50.720:FF:000033">
    <property type="entry name" value="Adenylyltransferase and sulfurtransferase MOCS3"/>
    <property type="match status" value="1"/>
</dbReference>
<dbReference type="Gene3D" id="3.40.50.720">
    <property type="entry name" value="NAD(P)-binding Rossmann-like Domain"/>
    <property type="match status" value="1"/>
</dbReference>